<feature type="region of interest" description="Disordered" evidence="22">
    <location>
        <begin position="1398"/>
        <end position="1419"/>
    </location>
</feature>
<keyword evidence="12 19" id="KW-0106">Calcium</keyword>
<dbReference type="GO" id="GO:0005576">
    <property type="term" value="C:extracellular region"/>
    <property type="evidence" value="ECO:0007669"/>
    <property type="project" value="UniProtKB-SubCell"/>
</dbReference>
<feature type="disulfide bond" evidence="21">
    <location>
        <begin position="1539"/>
        <end position="1735"/>
    </location>
</feature>
<evidence type="ECO:0000256" key="1">
    <source>
        <dbReference type="ARBA" id="ARBA00000189"/>
    </source>
</evidence>
<dbReference type="EC" id="1.11.1.7" evidence="6"/>
<feature type="domain" description="Plant heme peroxidase family profile" evidence="23">
    <location>
        <begin position="1443"/>
        <end position="1739"/>
    </location>
</feature>
<feature type="binding site" evidence="19">
    <location>
        <position position="1613"/>
    </location>
    <ligand>
        <name>Ca(2+)</name>
        <dbReference type="ChEBI" id="CHEBI:29108"/>
        <label>2</label>
    </ligand>
</feature>
<keyword evidence="9" id="KW-0349">Heme</keyword>
<dbReference type="GO" id="GO:0020037">
    <property type="term" value="F:heme binding"/>
    <property type="evidence" value="ECO:0007669"/>
    <property type="project" value="InterPro"/>
</dbReference>
<evidence type="ECO:0000256" key="10">
    <source>
        <dbReference type="ARBA" id="ARBA00022723"/>
    </source>
</evidence>
<feature type="compositionally biased region" description="Gly residues" evidence="22">
    <location>
        <begin position="247"/>
        <end position="261"/>
    </location>
</feature>
<feature type="binding site" evidence="19">
    <location>
        <position position="1485"/>
    </location>
    <ligand>
        <name>Ca(2+)</name>
        <dbReference type="ChEBI" id="CHEBI:29108"/>
        <label>1</label>
    </ligand>
</feature>
<dbReference type="Pfam" id="PF00141">
    <property type="entry name" value="peroxidase"/>
    <property type="match status" value="1"/>
</dbReference>
<dbReference type="Pfam" id="PF25597">
    <property type="entry name" value="SH3_retrovirus"/>
    <property type="match status" value="1"/>
</dbReference>
<dbReference type="Pfam" id="PF07727">
    <property type="entry name" value="RVT_2"/>
    <property type="match status" value="1"/>
</dbReference>
<dbReference type="Pfam" id="PF13976">
    <property type="entry name" value="gag_pre-integrs"/>
    <property type="match status" value="1"/>
</dbReference>
<dbReference type="PANTHER" id="PTHR31388">
    <property type="entry name" value="PEROXIDASE 72-RELATED"/>
    <property type="match status" value="1"/>
</dbReference>
<dbReference type="PROSITE" id="PS00435">
    <property type="entry name" value="PEROXIDASE_1"/>
    <property type="match status" value="1"/>
</dbReference>
<dbReference type="InterPro" id="IPR019793">
    <property type="entry name" value="Peroxidases_heam-ligand_BS"/>
</dbReference>
<dbReference type="InterPro" id="IPR002016">
    <property type="entry name" value="Haem_peroxidase"/>
</dbReference>
<keyword evidence="8" id="KW-0575">Peroxidase</keyword>
<dbReference type="GO" id="GO:0005773">
    <property type="term" value="C:vacuole"/>
    <property type="evidence" value="ECO:0007669"/>
    <property type="project" value="UniProtKB-SubCell"/>
</dbReference>
<evidence type="ECO:0000256" key="2">
    <source>
        <dbReference type="ARBA" id="ARBA00002322"/>
    </source>
</evidence>
<feature type="binding site" evidence="19">
    <location>
        <position position="1661"/>
    </location>
    <ligand>
        <name>Ca(2+)</name>
        <dbReference type="ChEBI" id="CHEBI:29108"/>
        <label>2</label>
    </ligand>
</feature>
<keyword evidence="16" id="KW-0325">Glycoprotein</keyword>
<dbReference type="CDD" id="cd00693">
    <property type="entry name" value="secretory_peroxidase"/>
    <property type="match status" value="1"/>
</dbReference>
<keyword evidence="10 19" id="KW-0479">Metal-binding</keyword>
<dbReference type="FunFam" id="1.10.420.10:FF:000001">
    <property type="entry name" value="Peroxidase"/>
    <property type="match status" value="1"/>
</dbReference>
<dbReference type="Pfam" id="PF00665">
    <property type="entry name" value="rve"/>
    <property type="match status" value="1"/>
</dbReference>
<evidence type="ECO:0000256" key="14">
    <source>
        <dbReference type="ARBA" id="ARBA00023004"/>
    </source>
</evidence>
<evidence type="ECO:0000256" key="21">
    <source>
        <dbReference type="PIRSR" id="PIRSR600823-5"/>
    </source>
</evidence>
<evidence type="ECO:0000259" key="23">
    <source>
        <dbReference type="PROSITE" id="PS50873"/>
    </source>
</evidence>
<dbReference type="InterPro" id="IPR000823">
    <property type="entry name" value="Peroxidase_pln"/>
</dbReference>
<evidence type="ECO:0000256" key="17">
    <source>
        <dbReference type="PIRSR" id="PIRSR600823-1"/>
    </source>
</evidence>
<feature type="compositionally biased region" description="Low complexity" evidence="22">
    <location>
        <begin position="272"/>
        <end position="283"/>
    </location>
</feature>
<feature type="binding site" evidence="19">
    <location>
        <position position="1658"/>
    </location>
    <ligand>
        <name>Ca(2+)</name>
        <dbReference type="ChEBI" id="CHEBI:29108"/>
        <label>2</label>
    </ligand>
</feature>
<dbReference type="FunFam" id="1.10.520.10:FF:000009">
    <property type="entry name" value="Peroxidase"/>
    <property type="match status" value="1"/>
</dbReference>
<dbReference type="GO" id="GO:0140825">
    <property type="term" value="F:lactoperoxidase activity"/>
    <property type="evidence" value="ECO:0007669"/>
    <property type="project" value="UniProtKB-EC"/>
</dbReference>
<evidence type="ECO:0000313" key="25">
    <source>
        <dbReference type="EMBL" id="KAG7591666.1"/>
    </source>
</evidence>
<dbReference type="PANTHER" id="PTHR31388:SF253">
    <property type="entry name" value="PEROXIDASE 4"/>
    <property type="match status" value="1"/>
</dbReference>
<dbReference type="InterPro" id="IPR054722">
    <property type="entry name" value="PolX-like_BBD"/>
</dbReference>
<dbReference type="InterPro" id="IPR057670">
    <property type="entry name" value="SH3_retrovirus"/>
</dbReference>
<evidence type="ECO:0000259" key="24">
    <source>
        <dbReference type="PROSITE" id="PS50994"/>
    </source>
</evidence>
<accession>A0A8T2C087</accession>
<evidence type="ECO:0000256" key="19">
    <source>
        <dbReference type="PIRSR" id="PIRSR600823-3"/>
    </source>
</evidence>
<dbReference type="CDD" id="cd09272">
    <property type="entry name" value="RNase_HI_RT_Ty1"/>
    <property type="match status" value="1"/>
</dbReference>
<evidence type="ECO:0000256" key="4">
    <source>
        <dbReference type="ARBA" id="ARBA00004613"/>
    </source>
</evidence>
<evidence type="ECO:0000256" key="9">
    <source>
        <dbReference type="ARBA" id="ARBA00022617"/>
    </source>
</evidence>
<feature type="domain" description="Integrase catalytic" evidence="24">
    <location>
        <begin position="530"/>
        <end position="697"/>
    </location>
</feature>
<comment type="caution">
    <text evidence="25">The sequence shown here is derived from an EMBL/GenBank/DDBJ whole genome shotgun (WGS) entry which is preliminary data.</text>
</comment>
<dbReference type="GO" id="GO:0046872">
    <property type="term" value="F:metal ion binding"/>
    <property type="evidence" value="ECO:0007669"/>
    <property type="project" value="UniProtKB-KW"/>
</dbReference>
<sequence length="1739" mass="194946">MAAQPSAVTTATLSISQCVTLKLNETNYLSWKLQFEQFLNSQLLLGYVTGAVVRPPPTVAVRNGDQVTESNNPEFLKWVQTDQLIMAWIFGSLSEETLKSVYGLRSSHEVWFYLAKKFNRVSATRKLDIQRKIQTTTKGNRSLSQYLSEIKALCDQLDSIGAPIPEQEKIYGVLSGIGREYESIVTVIEESMDLPTSPSFDDVLYKLTNFDDKLQKYETPTEVNPHQAFYTAAEINQTQAFYTARGGYSGRGRGQSRGGSRGRNNYTNYTTQGRGFPQQFGQGSNKPSYGPNDQRPTCQICGKYGHAAYKCYKRFDENYQTVVDSFPQAMAAMKLNDSPQYPGGGWYPDSAATHHITNTPANLNVSQPYDGTEAVIVGNGDFLPITHVGSINLPGITGTLPLKDVLVCPEIAKSLLSVSKLTDDYPCKFEFDSESVCVKDKVTNQVLSQGSKSKGLYKLENPQFLAFYSSRQQTTSDVIWHKRLGHPHHQVMQHLSSVNAISFNKTTKSMCEACQLGKTCKLPFSRSEFQASQPLERIHCDVWGPAPVTSVQGFRFYIVFIDNYSRFCWLYPLKLKSDVFEVFKSFQTLVENQFNQKIKIFQSDGGGEFVNRPLQDHFKVCGIQHFISCPHTPQQNGLAERKHRHIMELGMSMLFHSHLPQNLWVDAVFTANFLSNLLPTSSHEKMQSPFEVLNGTRPVYTALRVFGCACYPYLRPYSENKFDPKSLLCVFLGYTEKYKGYRCLHPPTGRVYISRHVLFDETRFPYTDTYKNLLSAATTPLLHAWSLGTDQRIEECLQDRTVEEELVCTPTEQETVTPPHQEVTESEHNSPQQQSQQQSSVNSENLQPDTSQAAPTHPMITRGKHGIHKPNPRYVLFTIKGIPEEPKSVQEALSHPGWTAACEEEIETCHATNTWSLVPRTPDINLLGCRWIFKTKLNADGTLDKLRARLVAKGYEQEEGIDFLETYSPVVRTATVRMVLHTAVTERWDIKQLDVKNAFLHGELQETVYMRQPPGFEDSEKPDHVCLLHKAIYGLKQAPRAWFDKFSSYLIEFGFKCSQRDPSLFIFQQDQSVLLLLMYVDDMVLTGNDSSLVSKLLSKLNEKFMMKDMGPLKYFLGIQAQFTSTGLFMNQEKYALDLLQTAGMLDCAPMPTPLPVQLDRLPHQDKIFEDPTYFRRLAGKLQYLTLTRPDIQYAVNFICQKMHKPSVSDFNLLKRVLRYLKGTVKMGLMLTSETDSTLRAYSDSDHAGCKDTRRSTGGFCTFLGSNIISWSAKRQESVARSSTEAEYRILSDTAAEVSWLTALVQEIGLPQEKPPEIYCDNLSAVYLSANPVLHTRSKHFATHFHYAREMVAKGTLVIKHIPGTLQLADIFTKPLPQASFFDLRFKLGVDFPPTSSLRGNVKASSSNGPAHNNKAQEQSKVQSVKAPTILVLLLSLSCFCQAQLSPSFYDQTCPNALSTIRSSIRTAISRERRMAASLIRLHFHDCFVNGCDASVMLVATPTMESERDSLANFQSARGFEVIDQAKSAVESVCPGVVSCADIIAVAARDASEYVGGPRYDVKVGRRDSTNAFRAIADSGDLPNFRASLNDLSELFLKKGLNTRDLVALSGAHTLGQAQCLTFKGRLYDNSSDIDAGFSSTRKRRCPVNGGDTTLAPLDQVTPNSFDNNYYRNLMQKKGLLETDQVLFGTGASTDIIVTEYSRNPSRFASDFGAAMIKMGDIQTLTGSDGQIRRICSAVN</sequence>
<feature type="compositionally biased region" description="Low complexity" evidence="22">
    <location>
        <begin position="829"/>
        <end position="845"/>
    </location>
</feature>
<feature type="binding site" evidence="19">
    <location>
        <position position="1492"/>
    </location>
    <ligand>
        <name>Ca(2+)</name>
        <dbReference type="ChEBI" id="CHEBI:29108"/>
        <label>1</label>
    </ligand>
</feature>
<keyword evidence="11" id="KW-0732">Signal</keyword>
<gene>
    <name evidence="25" type="ORF">ISN45_Aa01g006710</name>
</gene>
<keyword evidence="15 21" id="KW-1015">Disulfide bond</keyword>
<comment type="similarity">
    <text evidence="5">Belongs to the peroxidase family. Ascorbate peroxidase subfamily.</text>
</comment>
<dbReference type="InterPro" id="IPR019794">
    <property type="entry name" value="Peroxidases_AS"/>
</dbReference>
<feature type="site" description="Transition state stabilizer" evidence="20">
    <location>
        <position position="1480"/>
    </location>
</feature>
<evidence type="ECO:0000256" key="15">
    <source>
        <dbReference type="ARBA" id="ARBA00023157"/>
    </source>
</evidence>
<dbReference type="InterPro" id="IPR001584">
    <property type="entry name" value="Integrase_cat-core"/>
</dbReference>
<evidence type="ECO:0000256" key="12">
    <source>
        <dbReference type="ARBA" id="ARBA00022837"/>
    </source>
</evidence>
<feature type="region of interest" description="Disordered" evidence="22">
    <location>
        <begin position="246"/>
        <end position="292"/>
    </location>
</feature>
<comment type="cofactor">
    <cofactor evidence="19">
        <name>Ca(2+)</name>
        <dbReference type="ChEBI" id="CHEBI:29108"/>
    </cofactor>
    <text evidence="19">Binds 2 calcium ions per subunit.</text>
</comment>
<dbReference type="PROSITE" id="PS50873">
    <property type="entry name" value="PEROXIDASE_4"/>
    <property type="match status" value="1"/>
</dbReference>
<keyword evidence="13" id="KW-0560">Oxidoreductase</keyword>
<feature type="binding site" evidence="19">
    <location>
        <position position="1494"/>
    </location>
    <ligand>
        <name>Ca(2+)</name>
        <dbReference type="ChEBI" id="CHEBI:29108"/>
        <label>1</label>
    </ligand>
</feature>
<evidence type="ECO:0000256" key="20">
    <source>
        <dbReference type="PIRSR" id="PIRSR600823-4"/>
    </source>
</evidence>
<keyword evidence="26" id="KW-1185">Reference proteome</keyword>
<evidence type="ECO:0000256" key="13">
    <source>
        <dbReference type="ARBA" id="ARBA00023002"/>
    </source>
</evidence>
<feature type="binding site" evidence="19">
    <location>
        <position position="1506"/>
    </location>
    <ligand>
        <name>Ca(2+)</name>
        <dbReference type="ChEBI" id="CHEBI:29108"/>
        <label>1</label>
    </ligand>
</feature>
<evidence type="ECO:0000256" key="18">
    <source>
        <dbReference type="PIRSR" id="PIRSR600823-2"/>
    </source>
</evidence>
<feature type="binding site" evidence="18">
    <location>
        <position position="1582"/>
    </location>
    <ligand>
        <name>substrate</name>
    </ligand>
</feature>
<dbReference type="GO" id="GO:0042744">
    <property type="term" value="P:hydrogen peroxide catabolic process"/>
    <property type="evidence" value="ECO:0007669"/>
    <property type="project" value="InterPro"/>
</dbReference>
<proteinExistence type="inferred from homology"/>
<dbReference type="PROSITE" id="PS00436">
    <property type="entry name" value="PEROXIDASE_2"/>
    <property type="match status" value="1"/>
</dbReference>
<dbReference type="Pfam" id="PF14223">
    <property type="entry name" value="Retrotran_gag_2"/>
    <property type="match status" value="1"/>
</dbReference>
<evidence type="ECO:0000256" key="6">
    <source>
        <dbReference type="ARBA" id="ARBA00012313"/>
    </source>
</evidence>
<dbReference type="GO" id="GO:0015074">
    <property type="term" value="P:DNA integration"/>
    <property type="evidence" value="ECO:0007669"/>
    <property type="project" value="InterPro"/>
</dbReference>
<feature type="region of interest" description="Disordered" evidence="22">
    <location>
        <begin position="807"/>
        <end position="868"/>
    </location>
</feature>
<dbReference type="EMBL" id="JAEFBK010000006">
    <property type="protein sequence ID" value="KAG7591666.1"/>
    <property type="molecule type" value="Genomic_DNA"/>
</dbReference>
<evidence type="ECO:0000256" key="7">
    <source>
        <dbReference type="ARBA" id="ARBA00022525"/>
    </source>
</evidence>
<dbReference type="InterPro" id="IPR033905">
    <property type="entry name" value="Secretory_peroxidase"/>
</dbReference>
<evidence type="ECO:0000256" key="22">
    <source>
        <dbReference type="SAM" id="MobiDB-lite"/>
    </source>
</evidence>
<feature type="active site" description="Proton acceptor" evidence="17">
    <location>
        <position position="1484"/>
    </location>
</feature>
<dbReference type="PROSITE" id="PS50994">
    <property type="entry name" value="INTEGRASE"/>
    <property type="match status" value="1"/>
</dbReference>
<evidence type="ECO:0000256" key="3">
    <source>
        <dbReference type="ARBA" id="ARBA00004116"/>
    </source>
</evidence>
<keyword evidence="14 19" id="KW-0408">Iron</keyword>
<evidence type="ECO:0000256" key="8">
    <source>
        <dbReference type="ARBA" id="ARBA00022559"/>
    </source>
</evidence>
<evidence type="ECO:0000313" key="26">
    <source>
        <dbReference type="Proteomes" id="UP000694240"/>
    </source>
</evidence>
<evidence type="ECO:0000256" key="16">
    <source>
        <dbReference type="ARBA" id="ARBA00023180"/>
    </source>
</evidence>
<dbReference type="GO" id="GO:0006979">
    <property type="term" value="P:response to oxidative stress"/>
    <property type="evidence" value="ECO:0007669"/>
    <property type="project" value="InterPro"/>
</dbReference>
<comment type="cofactor">
    <cofactor evidence="19">
        <name>heme b</name>
        <dbReference type="ChEBI" id="CHEBI:60344"/>
    </cofactor>
    <text evidence="19">Binds 1 heme b (iron(II)-protoporphyrin IX) group per subunit.</text>
</comment>
<organism evidence="25 26">
    <name type="scientific">Arabidopsis thaliana x Arabidopsis arenosa</name>
    <dbReference type="NCBI Taxonomy" id="1240361"/>
    <lineage>
        <taxon>Eukaryota</taxon>
        <taxon>Viridiplantae</taxon>
        <taxon>Streptophyta</taxon>
        <taxon>Embryophyta</taxon>
        <taxon>Tracheophyta</taxon>
        <taxon>Spermatophyta</taxon>
        <taxon>Magnoliopsida</taxon>
        <taxon>eudicotyledons</taxon>
        <taxon>Gunneridae</taxon>
        <taxon>Pentapetalae</taxon>
        <taxon>rosids</taxon>
        <taxon>malvids</taxon>
        <taxon>Brassicales</taxon>
        <taxon>Brassicaceae</taxon>
        <taxon>Camelineae</taxon>
        <taxon>Arabidopsis</taxon>
    </lineage>
</organism>
<dbReference type="Proteomes" id="UP000694240">
    <property type="component" value="Chromosome 6"/>
</dbReference>
<name>A0A8T2C087_9BRAS</name>
<evidence type="ECO:0000256" key="5">
    <source>
        <dbReference type="ARBA" id="ARBA00006873"/>
    </source>
</evidence>
<feature type="binding site" description="axial binding residue" evidence="19">
    <location>
        <position position="1612"/>
    </location>
    <ligand>
        <name>heme b</name>
        <dbReference type="ChEBI" id="CHEBI:60344"/>
    </ligand>
    <ligandPart>
        <name>Fe</name>
        <dbReference type="ChEBI" id="CHEBI:18248"/>
    </ligandPart>
</feature>
<feature type="binding site" evidence="19">
    <location>
        <position position="1488"/>
    </location>
    <ligand>
        <name>Ca(2+)</name>
        <dbReference type="ChEBI" id="CHEBI:29108"/>
        <label>1</label>
    </ligand>
</feature>
<feature type="disulfide bond" evidence="21">
    <location>
        <begin position="1619"/>
        <end position="1645"/>
    </location>
</feature>
<dbReference type="InterPro" id="IPR025724">
    <property type="entry name" value="GAG-pre-integrase_dom"/>
</dbReference>
<comment type="catalytic activity">
    <reaction evidence="1">
        <text>2 a phenolic donor + H2O2 = 2 a phenolic radical donor + 2 H2O</text>
        <dbReference type="Rhea" id="RHEA:56136"/>
        <dbReference type="ChEBI" id="CHEBI:15377"/>
        <dbReference type="ChEBI" id="CHEBI:16240"/>
        <dbReference type="ChEBI" id="CHEBI:139520"/>
        <dbReference type="ChEBI" id="CHEBI:139521"/>
        <dbReference type="EC" id="1.11.1.7"/>
    </reaction>
</comment>
<feature type="disulfide bond" evidence="21">
    <location>
        <begin position="1486"/>
        <end position="1491"/>
    </location>
</feature>
<feature type="disulfide bond" evidence="21">
    <location>
        <begin position="1453"/>
        <end position="1533"/>
    </location>
</feature>
<reference evidence="25 26" key="1">
    <citation type="submission" date="2020-12" db="EMBL/GenBank/DDBJ databases">
        <title>Concerted genomic and epigenomic changes stabilize Arabidopsis allopolyploids.</title>
        <authorList>
            <person name="Chen Z."/>
        </authorList>
    </citation>
    <scope>NUCLEOTIDE SEQUENCE [LARGE SCALE GENOMIC DNA]</scope>
    <source>
        <strain evidence="25">Allo738</strain>
        <tissue evidence="25">Leaf</tissue>
    </source>
</reference>
<evidence type="ECO:0000256" key="11">
    <source>
        <dbReference type="ARBA" id="ARBA00022729"/>
    </source>
</evidence>
<feature type="binding site" evidence="19">
    <location>
        <position position="1666"/>
    </location>
    <ligand>
        <name>Ca(2+)</name>
        <dbReference type="ChEBI" id="CHEBI:29108"/>
        <label>2</label>
    </ligand>
</feature>
<keyword evidence="7" id="KW-0964">Secreted</keyword>
<protein>
    <recommendedName>
        <fullName evidence="6">peroxidase</fullName>
        <ecNumber evidence="6">1.11.1.7</ecNumber>
    </recommendedName>
</protein>
<dbReference type="Pfam" id="PF22936">
    <property type="entry name" value="Pol_BBD"/>
    <property type="match status" value="1"/>
</dbReference>
<feature type="binding site" evidence="19">
    <location>
        <position position="1490"/>
    </location>
    <ligand>
        <name>Ca(2+)</name>
        <dbReference type="ChEBI" id="CHEBI:29108"/>
        <label>1</label>
    </ligand>
</feature>
<dbReference type="InterPro" id="IPR013103">
    <property type="entry name" value="RVT_2"/>
</dbReference>
<comment type="subcellular location">
    <subcellularLocation>
        <location evidence="4">Secreted</location>
    </subcellularLocation>
    <subcellularLocation>
        <location evidence="3">Vacuole</location>
    </subcellularLocation>
</comment>
<comment type="function">
    <text evidence="2">Removal of H(2)O(2), oxidation of toxic reductants, biosynthesis and degradation of lignin, suberization, auxin catabolism, response to environmental stresses such as wounding, pathogen attack and oxidative stress. These functions might be dependent on each isozyme/isoform in each plant tissue.</text>
</comment>